<comment type="caution">
    <text evidence="2">The sequence shown here is derived from an EMBL/GenBank/DDBJ whole genome shotgun (WGS) entry which is preliminary data.</text>
</comment>
<sequence>MRHRAVHRVATAAVAVAQPSPARRRLPAAAAVPRRRRAAESPPAPLLHPRLIRSSASRSSRRHTAAAAGTLAVRAAPIGRVTAAPLHCWPAAASRRRSRRRWPPPDLEPLIHASASCCPRHVAAGQPAVRTTPLPASPSSSPAGAPAFGPPILRLWGHA</sequence>
<evidence type="ECO:0000256" key="1">
    <source>
        <dbReference type="SAM" id="MobiDB-lite"/>
    </source>
</evidence>
<accession>A0AAP0KT98</accession>
<dbReference type="Proteomes" id="UP001419268">
    <property type="component" value="Unassembled WGS sequence"/>
</dbReference>
<protein>
    <submittedName>
        <fullName evidence="2">Uncharacterized protein</fullName>
    </submittedName>
</protein>
<dbReference type="AlphaFoldDB" id="A0AAP0KT98"/>
<proteinExistence type="predicted"/>
<keyword evidence="3" id="KW-1185">Reference proteome</keyword>
<feature type="region of interest" description="Disordered" evidence="1">
    <location>
        <begin position="25"/>
        <end position="65"/>
    </location>
</feature>
<evidence type="ECO:0000313" key="2">
    <source>
        <dbReference type="EMBL" id="KAK9158191.1"/>
    </source>
</evidence>
<reference evidence="2 3" key="1">
    <citation type="submission" date="2024-01" db="EMBL/GenBank/DDBJ databases">
        <title>Genome assemblies of Stephania.</title>
        <authorList>
            <person name="Yang L."/>
        </authorList>
    </citation>
    <scope>NUCLEOTIDE SEQUENCE [LARGE SCALE GENOMIC DNA]</scope>
    <source>
        <strain evidence="2">JXDWG</strain>
        <tissue evidence="2">Leaf</tissue>
    </source>
</reference>
<gene>
    <name evidence="2" type="ORF">Scep_004765</name>
</gene>
<name>A0AAP0KT98_9MAGN</name>
<dbReference type="EMBL" id="JBBNAG010000002">
    <property type="protein sequence ID" value="KAK9158191.1"/>
    <property type="molecule type" value="Genomic_DNA"/>
</dbReference>
<evidence type="ECO:0000313" key="3">
    <source>
        <dbReference type="Proteomes" id="UP001419268"/>
    </source>
</evidence>
<organism evidence="2 3">
    <name type="scientific">Stephania cephalantha</name>
    <dbReference type="NCBI Taxonomy" id="152367"/>
    <lineage>
        <taxon>Eukaryota</taxon>
        <taxon>Viridiplantae</taxon>
        <taxon>Streptophyta</taxon>
        <taxon>Embryophyta</taxon>
        <taxon>Tracheophyta</taxon>
        <taxon>Spermatophyta</taxon>
        <taxon>Magnoliopsida</taxon>
        <taxon>Ranunculales</taxon>
        <taxon>Menispermaceae</taxon>
        <taxon>Menispermoideae</taxon>
        <taxon>Cissampelideae</taxon>
        <taxon>Stephania</taxon>
    </lineage>
</organism>